<name>A0ABU1MSU5_9SPHN</name>
<comment type="caution">
    <text evidence="2">The sequence shown here is derived from an EMBL/GenBank/DDBJ whole genome shotgun (WGS) entry which is preliminary data.</text>
</comment>
<keyword evidence="3" id="KW-1185">Reference proteome</keyword>
<feature type="transmembrane region" description="Helical" evidence="1">
    <location>
        <begin position="197"/>
        <end position="218"/>
    </location>
</feature>
<evidence type="ECO:0000313" key="2">
    <source>
        <dbReference type="EMBL" id="MDR6513238.1"/>
    </source>
</evidence>
<accession>A0ABU1MSU5</accession>
<feature type="transmembrane region" description="Helical" evidence="1">
    <location>
        <begin position="343"/>
        <end position="365"/>
    </location>
</feature>
<protein>
    <submittedName>
        <fullName evidence="2">Iron-regulated membrane protein</fullName>
    </submittedName>
</protein>
<dbReference type="RefSeq" id="WP_309806541.1">
    <property type="nucleotide sequence ID" value="NZ_JAVDRD010000017.1"/>
</dbReference>
<organism evidence="2 3">
    <name type="scientific">Novosphingobium capsulatum</name>
    <dbReference type="NCBI Taxonomy" id="13688"/>
    <lineage>
        <taxon>Bacteria</taxon>
        <taxon>Pseudomonadati</taxon>
        <taxon>Pseudomonadota</taxon>
        <taxon>Alphaproteobacteria</taxon>
        <taxon>Sphingomonadales</taxon>
        <taxon>Sphingomonadaceae</taxon>
        <taxon>Novosphingobium</taxon>
    </lineage>
</organism>
<dbReference type="Proteomes" id="UP001184150">
    <property type="component" value="Unassembled WGS sequence"/>
</dbReference>
<keyword evidence="1" id="KW-1133">Transmembrane helix</keyword>
<gene>
    <name evidence="2" type="ORF">J2792_004131</name>
</gene>
<evidence type="ECO:0000313" key="3">
    <source>
        <dbReference type="Proteomes" id="UP001184150"/>
    </source>
</evidence>
<dbReference type="PANTHER" id="PTHR34219">
    <property type="entry name" value="IRON-REGULATED INNER MEMBRANE PROTEIN-RELATED"/>
    <property type="match status" value="1"/>
</dbReference>
<proteinExistence type="predicted"/>
<evidence type="ECO:0000256" key="1">
    <source>
        <dbReference type="SAM" id="Phobius"/>
    </source>
</evidence>
<reference evidence="2 3" key="1">
    <citation type="submission" date="2023-07" db="EMBL/GenBank/DDBJ databases">
        <title>Sorghum-associated microbial communities from plants grown in Nebraska, USA.</title>
        <authorList>
            <person name="Schachtman D."/>
        </authorList>
    </citation>
    <scope>NUCLEOTIDE SEQUENCE [LARGE SCALE GENOMIC DNA]</scope>
    <source>
        <strain evidence="2 3">DS1027</strain>
    </source>
</reference>
<keyword evidence="1" id="KW-0472">Membrane</keyword>
<dbReference type="InterPro" id="IPR005625">
    <property type="entry name" value="PepSY-ass_TM"/>
</dbReference>
<dbReference type="Pfam" id="PF03929">
    <property type="entry name" value="PepSY_TM"/>
    <property type="match status" value="1"/>
</dbReference>
<sequence>MGRRILSPRVWVRRLHLWLGLSLGALMVMAGITGALLVFYVDIDRALHPAVQVTGRAGPADWDRAAASLHTAFPARTGPWRLELTGSDGAIPARYYHPVERAGAGHAPLLAWLSPDGRRVLRVEFWGDGGMTWIYDLHYCLQLGPVGGTIFGWAGLALALLLLSGIWAWWPRGGWAKALRMKPRAAPVRRLYDWHKLSGLAGAPLLLLLTLTGVMLALPQETGHLLRPVLGSAQGVPGQIADGAPGTPDIAVSRAVALAQAALPGARAVWIELPGQGQGAYRVRLAQVADPSPRFPHSWAVIDRHGGAVLGLANVAQGGPMDVLLKWLHPLHDGSAAGLPLRMLVVAAGLVPAALYLTGLWRWWLRRRPGLRP</sequence>
<feature type="transmembrane region" description="Helical" evidence="1">
    <location>
        <begin position="21"/>
        <end position="41"/>
    </location>
</feature>
<keyword evidence="1" id="KW-0812">Transmembrane</keyword>
<feature type="transmembrane region" description="Helical" evidence="1">
    <location>
        <begin position="150"/>
        <end position="170"/>
    </location>
</feature>
<dbReference type="EMBL" id="JAVDRD010000017">
    <property type="protein sequence ID" value="MDR6513238.1"/>
    <property type="molecule type" value="Genomic_DNA"/>
</dbReference>